<evidence type="ECO:0000256" key="2">
    <source>
        <dbReference type="SAM" id="Phobius"/>
    </source>
</evidence>
<dbReference type="KEGG" id="esr:ES1_13880"/>
<sequence length="1175" mass="125694">MKRKFSTRIITCIATSAVLAVGTLSFTVINAIADEAVSYYGLSADGTVISGTVTDYTKIASTDTAWGTAGKETWYVADGIFNIITTTYDYDNNKNVYNPVEIKGNVNVILKNGAVVSVVNGIAGTDATITFYSESENASGVIGFIGATGDDGGWGTTDSGSDEANGKNGEDGKVAVNVSSFTVAGGTVTVIGGNGGKGGDAGYNTDYDTNEKYYGIGGDGGNGSAAITDNTKVYLNGGRLNVTAGRGGNPGTNTNVPSEQQDNYKGKPGNDGTSVSGIYAVNGILNVNKLDDSDTGDTSGDFKLLSANGYENAKLDIIGHGTAKVTDGTVIETYGDISVAGTLSVDNGTILTNGSITKADSAAQITKTNGGVIRRFTPASGAGYTLDYASGKCIAETGYKIKLSGGNALTDVADAYTIVSESNRLNIVRIGDGEIIDDSEPCTNVMPYCIKANNTNETTVTDGNVFAVAGDSSRFTFALNDPDEYRFSGVNVTDIDGNAIPDNMYTFDSTTGEFIALSVDRNLIVTADASLKDVEISVTDSENNPVSTVDIGTDFDNGNPTKTVSLKVKVTEGGSIAKYRVVKESDLNKASGVITDTSSFTVSYTAGDDWGTADDGSSKLAKGATATFTVKPDSNLATGTYTEDFIVITDRTAYADASAGTQDKALARFTLTYKVEHESDGKLYYSDLTGHYNLCKNCQTKINKVNHIFDIKTVNENTLAVPADCVNPAKYFYSCECGAHTNDTTLVFESGTPNGHTFGEWEESKSANCEEGGKEKHICSVCKAEEERDTAPLGHDWNAEYTTDVKPTCTQPGSKSIHCSRCDATKDVTEIEPLGHDWEDDFTIDVKPTCTQPGSKSIHCSRCDATKDVTEIEPTGHSFGEWTVSKDSTCVAGGQKTRKCETCGYTEYEDTDIDPDAHEWEDDYTIDKEPTCTTEGSKSIHCSRCDATKDSTVIPVTDHTYGEWEVVTPSTCIENGVKKHACIHCGFEQTEIIEPAHEWEDSRTVDISPSCTEQGEDSVHCRNCNERKDIKEISPKGHDWSEWKTLVEPTITSEGKEYRACNVCGIKEEKALPKLSGKKEWKHDKNKHWHVDDNGNIIDADDHEFKWVVDKEPTATEPGIGHYECIACAFEKAPEEFGKRNPETGASSLAAWIAVAAVAGGAVPVTYKARKRKNK</sequence>
<evidence type="ECO:0000256" key="3">
    <source>
        <dbReference type="SAM" id="SignalP"/>
    </source>
</evidence>
<protein>
    <submittedName>
        <fullName evidence="4">Uncharacterized protein</fullName>
    </submittedName>
</protein>
<keyword evidence="2" id="KW-1133">Transmembrane helix</keyword>
<evidence type="ECO:0000313" key="4">
    <source>
        <dbReference type="EMBL" id="CBL34365.1"/>
    </source>
</evidence>
<feature type="region of interest" description="Disordered" evidence="1">
    <location>
        <begin position="241"/>
        <end position="271"/>
    </location>
</feature>
<reference evidence="4 5" key="2">
    <citation type="submission" date="2010-03" db="EMBL/GenBank/DDBJ databases">
        <authorList>
            <person name="Pajon A."/>
        </authorList>
    </citation>
    <scope>NUCLEOTIDE SEQUENCE [LARGE SCALE GENOMIC DNA]</scope>
    <source>
        <strain evidence="4 5">V10Sc8a</strain>
    </source>
</reference>
<proteinExistence type="predicted"/>
<evidence type="ECO:0000256" key="1">
    <source>
        <dbReference type="SAM" id="MobiDB-lite"/>
    </source>
</evidence>
<accession>D4MKT2</accession>
<dbReference type="EMBL" id="FP929059">
    <property type="protein sequence ID" value="CBL34365.1"/>
    <property type="molecule type" value="Genomic_DNA"/>
</dbReference>
<dbReference type="BioCyc" id="ESIR717961:G136L-1140-MONOMER"/>
<keyword evidence="3" id="KW-0732">Signal</keyword>
<gene>
    <name evidence="4" type="ORF">ES1_13880</name>
</gene>
<feature type="compositionally biased region" description="Polar residues" evidence="1">
    <location>
        <begin position="251"/>
        <end position="263"/>
    </location>
</feature>
<name>D4MKT2_9FIRM</name>
<feature type="signal peptide" evidence="3">
    <location>
        <begin position="1"/>
        <end position="20"/>
    </location>
</feature>
<dbReference type="AlphaFoldDB" id="D4MKT2"/>
<reference evidence="4 5" key="1">
    <citation type="submission" date="2010-03" db="EMBL/GenBank/DDBJ databases">
        <title>The genome sequence of Eubacterium siraeum V10Sc8a.</title>
        <authorList>
            <consortium name="metaHIT consortium -- http://www.metahit.eu/"/>
            <person name="Pajon A."/>
            <person name="Turner K."/>
            <person name="Parkhill J."/>
            <person name="Duncan S."/>
            <person name="Flint H."/>
        </authorList>
    </citation>
    <scope>NUCLEOTIDE SEQUENCE [LARGE SCALE GENOMIC DNA]</scope>
    <source>
        <strain evidence="4 5">V10Sc8a</strain>
    </source>
</reference>
<dbReference type="PATRIC" id="fig|717961.3.peg.1470"/>
<keyword evidence="2" id="KW-0812">Transmembrane</keyword>
<feature type="chain" id="PRO_5038812964" evidence="3">
    <location>
        <begin position="21"/>
        <end position="1175"/>
    </location>
</feature>
<dbReference type="HOGENOM" id="CLU_273608_0_0_9"/>
<organism evidence="4 5">
    <name type="scientific">[Eubacterium] siraeum V10Sc8a</name>
    <dbReference type="NCBI Taxonomy" id="717961"/>
    <lineage>
        <taxon>Bacteria</taxon>
        <taxon>Bacillati</taxon>
        <taxon>Bacillota</taxon>
        <taxon>Clostridia</taxon>
        <taxon>Eubacteriales</taxon>
        <taxon>Oscillospiraceae</taxon>
        <taxon>Oscillospiraceae incertae sedis</taxon>
    </lineage>
</organism>
<dbReference type="Proteomes" id="UP000007050">
    <property type="component" value="Chromosome"/>
</dbReference>
<evidence type="ECO:0000313" key="5">
    <source>
        <dbReference type="Proteomes" id="UP000007050"/>
    </source>
</evidence>
<feature type="transmembrane region" description="Helical" evidence="2">
    <location>
        <begin position="1149"/>
        <end position="1167"/>
    </location>
</feature>
<keyword evidence="2" id="KW-0472">Membrane</keyword>